<reference evidence="11" key="2">
    <citation type="journal article" date="2023" name="Science">
        <title>Genomic signatures of disease resistance in endangered staghorn corals.</title>
        <authorList>
            <person name="Vollmer S.V."/>
            <person name="Selwyn J.D."/>
            <person name="Despard B.A."/>
            <person name="Roesel C.L."/>
        </authorList>
    </citation>
    <scope>NUCLEOTIDE SEQUENCE</scope>
    <source>
        <strain evidence="11">K2</strain>
    </source>
</reference>
<name>A0AAD9R5Z2_ACRCE</name>
<comment type="similarity">
    <text evidence="2">Belongs to the CALHM family.</text>
</comment>
<keyword evidence="9" id="KW-0175">Coiled coil</keyword>
<dbReference type="GO" id="GO:0005261">
    <property type="term" value="F:monoatomic cation channel activity"/>
    <property type="evidence" value="ECO:0007669"/>
    <property type="project" value="TreeGrafter"/>
</dbReference>
<evidence type="ECO:0000313" key="12">
    <source>
        <dbReference type="Proteomes" id="UP001249851"/>
    </source>
</evidence>
<proteinExistence type="inferred from homology"/>
<dbReference type="PANTHER" id="PTHR32261:SF1">
    <property type="entry name" value="CALCIUM HOMEOSTASIS MODULATOR PROTEIN"/>
    <property type="match status" value="1"/>
</dbReference>
<evidence type="ECO:0000256" key="5">
    <source>
        <dbReference type="ARBA" id="ARBA00022989"/>
    </source>
</evidence>
<gene>
    <name evidence="11" type="ORF">P5673_001061</name>
</gene>
<evidence type="ECO:0000256" key="10">
    <source>
        <dbReference type="SAM" id="Phobius"/>
    </source>
</evidence>
<keyword evidence="8" id="KW-0407">Ion channel</keyword>
<dbReference type="InterPro" id="IPR029569">
    <property type="entry name" value="CALHM"/>
</dbReference>
<evidence type="ECO:0000256" key="2">
    <source>
        <dbReference type="ARBA" id="ARBA00008497"/>
    </source>
</evidence>
<comment type="caution">
    <text evidence="11">The sequence shown here is derived from an EMBL/GenBank/DDBJ whole genome shotgun (WGS) entry which is preliminary data.</text>
</comment>
<evidence type="ECO:0000256" key="7">
    <source>
        <dbReference type="ARBA" id="ARBA00023136"/>
    </source>
</evidence>
<dbReference type="AlphaFoldDB" id="A0AAD9R5Z2"/>
<dbReference type="Pfam" id="PF14798">
    <property type="entry name" value="Ca_hom_mod"/>
    <property type="match status" value="1"/>
</dbReference>
<accession>A0AAD9R5Z2</accession>
<keyword evidence="3" id="KW-0813">Transport</keyword>
<organism evidence="11 12">
    <name type="scientific">Acropora cervicornis</name>
    <name type="common">Staghorn coral</name>
    <dbReference type="NCBI Taxonomy" id="6130"/>
    <lineage>
        <taxon>Eukaryota</taxon>
        <taxon>Metazoa</taxon>
        <taxon>Cnidaria</taxon>
        <taxon>Anthozoa</taxon>
        <taxon>Hexacorallia</taxon>
        <taxon>Scleractinia</taxon>
        <taxon>Astrocoeniina</taxon>
        <taxon>Acroporidae</taxon>
        <taxon>Acropora</taxon>
    </lineage>
</organism>
<keyword evidence="7 10" id="KW-0472">Membrane</keyword>
<feature type="transmembrane region" description="Helical" evidence="10">
    <location>
        <begin position="95"/>
        <end position="115"/>
    </location>
</feature>
<evidence type="ECO:0000256" key="3">
    <source>
        <dbReference type="ARBA" id="ARBA00022448"/>
    </source>
</evidence>
<feature type="transmembrane region" description="Helical" evidence="10">
    <location>
        <begin position="20"/>
        <end position="41"/>
    </location>
</feature>
<dbReference type="EMBL" id="JARQWQ010000002">
    <property type="protein sequence ID" value="KAK2573411.1"/>
    <property type="molecule type" value="Genomic_DNA"/>
</dbReference>
<evidence type="ECO:0000256" key="8">
    <source>
        <dbReference type="ARBA" id="ARBA00023303"/>
    </source>
</evidence>
<dbReference type="GO" id="GO:1904669">
    <property type="term" value="P:ATP export"/>
    <property type="evidence" value="ECO:0007669"/>
    <property type="project" value="UniProtKB-ARBA"/>
</dbReference>
<keyword evidence="5 10" id="KW-1133">Transmembrane helix</keyword>
<feature type="coiled-coil region" evidence="9">
    <location>
        <begin position="138"/>
        <end position="165"/>
    </location>
</feature>
<protein>
    <submittedName>
        <fullName evidence="11">Calcium homeostasis modulator protein 6</fullName>
    </submittedName>
</protein>
<evidence type="ECO:0000256" key="4">
    <source>
        <dbReference type="ARBA" id="ARBA00022692"/>
    </source>
</evidence>
<dbReference type="PANTHER" id="PTHR32261">
    <property type="entry name" value="CALCIUM HOMEOSTASIS MODULATOR PROTEIN"/>
    <property type="match status" value="1"/>
</dbReference>
<comment type="subcellular location">
    <subcellularLocation>
        <location evidence="1">Membrane</location>
        <topology evidence="1">Multi-pass membrane protein</topology>
    </subcellularLocation>
</comment>
<keyword evidence="4 10" id="KW-0812">Transmembrane</keyword>
<dbReference type="GO" id="GO:0005886">
    <property type="term" value="C:plasma membrane"/>
    <property type="evidence" value="ECO:0007669"/>
    <property type="project" value="TreeGrafter"/>
</dbReference>
<evidence type="ECO:0000256" key="6">
    <source>
        <dbReference type="ARBA" id="ARBA00023065"/>
    </source>
</evidence>
<reference evidence="11" key="1">
    <citation type="journal article" date="2023" name="G3 (Bethesda)">
        <title>Whole genome assembly and annotation of the endangered Caribbean coral Acropora cervicornis.</title>
        <authorList>
            <person name="Selwyn J.D."/>
            <person name="Vollmer S.V."/>
        </authorList>
    </citation>
    <scope>NUCLEOTIDE SEQUENCE</scope>
    <source>
        <strain evidence="11">K2</strain>
    </source>
</reference>
<sequence length="353" mass="40253">MNTILSSLSMVFRNSKRSLIYVSTTAVTVGVEELCGSLIFSCPCNGHMVYGLAFLFAPAFLLFLPGVLLQKKVWTYQRTLEANETHTRTHRCVKVVSMAFDLFLKASVAPIFWLVLSLLKQQYYTCAFFGPSLENKAFANTSDHCSKLESRSKELEENYRAHSQIIGWALLLIALLVAFIKICISRCAFEGRRLELPSLDYYRHVEAKEALERFHLKAKEIAKQNAEKTINSFFDRSSNEEIYSCFEDVSKLVQKRYSMFFVIPPESPNYESSADQVATPEQVEGSLVEADGAGEKREHSIEMERFNCSQQSHVAHETPDHTEQTEAGIYRQRRILFVKYENENLLHPVVSGV</sequence>
<feature type="transmembrane region" description="Helical" evidence="10">
    <location>
        <begin position="165"/>
        <end position="184"/>
    </location>
</feature>
<keyword evidence="12" id="KW-1185">Reference proteome</keyword>
<feature type="transmembrane region" description="Helical" evidence="10">
    <location>
        <begin position="47"/>
        <end position="69"/>
    </location>
</feature>
<evidence type="ECO:0000313" key="11">
    <source>
        <dbReference type="EMBL" id="KAK2573411.1"/>
    </source>
</evidence>
<dbReference type="Proteomes" id="UP001249851">
    <property type="component" value="Unassembled WGS sequence"/>
</dbReference>
<keyword evidence="6" id="KW-0406">Ion transport</keyword>
<evidence type="ECO:0000256" key="9">
    <source>
        <dbReference type="SAM" id="Coils"/>
    </source>
</evidence>
<evidence type="ECO:0000256" key="1">
    <source>
        <dbReference type="ARBA" id="ARBA00004141"/>
    </source>
</evidence>